<dbReference type="Pfam" id="PF16589">
    <property type="entry name" value="BRCT_2"/>
    <property type="match status" value="1"/>
</dbReference>
<feature type="region of interest" description="Disordered" evidence="1">
    <location>
        <begin position="114"/>
        <end position="150"/>
    </location>
</feature>
<dbReference type="PANTHER" id="PTHR47667">
    <property type="entry name" value="REGULATOR OF TY1 TRANSPOSITION PROTEIN 107"/>
    <property type="match status" value="1"/>
</dbReference>
<feature type="domain" description="BRCT" evidence="2">
    <location>
        <begin position="13"/>
        <end position="105"/>
    </location>
</feature>
<dbReference type="AlphaFoldDB" id="A0AAD4BJI7"/>
<proteinExistence type="predicted"/>
<feature type="compositionally biased region" description="Basic and acidic residues" evidence="1">
    <location>
        <begin position="943"/>
        <end position="954"/>
    </location>
</feature>
<feature type="compositionally biased region" description="Polar residues" evidence="1">
    <location>
        <begin position="747"/>
        <end position="758"/>
    </location>
</feature>
<feature type="domain" description="BRCT" evidence="2">
    <location>
        <begin position="282"/>
        <end position="343"/>
    </location>
</feature>
<gene>
    <name evidence="3" type="ORF">L210DRAFT_3559172</name>
</gene>
<dbReference type="GO" id="GO:0035361">
    <property type="term" value="C:Cul8-RING ubiquitin ligase complex"/>
    <property type="evidence" value="ECO:0007669"/>
    <property type="project" value="TreeGrafter"/>
</dbReference>
<dbReference type="GO" id="GO:1990683">
    <property type="term" value="P:DNA double-strand break attachment to nuclear envelope"/>
    <property type="evidence" value="ECO:0007669"/>
    <property type="project" value="TreeGrafter"/>
</dbReference>
<feature type="compositionally biased region" description="Basic and acidic residues" evidence="1">
    <location>
        <begin position="1016"/>
        <end position="1026"/>
    </location>
</feature>
<dbReference type="Proteomes" id="UP001194468">
    <property type="component" value="Unassembled WGS sequence"/>
</dbReference>
<feature type="compositionally biased region" description="Basic and acidic residues" evidence="1">
    <location>
        <begin position="789"/>
        <end position="799"/>
    </location>
</feature>
<feature type="compositionally biased region" description="Basic residues" evidence="1">
    <location>
        <begin position="983"/>
        <end position="994"/>
    </location>
</feature>
<reference evidence="3" key="1">
    <citation type="submission" date="2019-10" db="EMBL/GenBank/DDBJ databases">
        <authorList>
            <consortium name="DOE Joint Genome Institute"/>
            <person name="Kuo A."/>
            <person name="Miyauchi S."/>
            <person name="Kiss E."/>
            <person name="Drula E."/>
            <person name="Kohler A."/>
            <person name="Sanchez-Garcia M."/>
            <person name="Andreopoulos B."/>
            <person name="Barry K.W."/>
            <person name="Bonito G."/>
            <person name="Buee M."/>
            <person name="Carver A."/>
            <person name="Chen C."/>
            <person name="Cichocki N."/>
            <person name="Clum A."/>
            <person name="Culley D."/>
            <person name="Crous P.W."/>
            <person name="Fauchery L."/>
            <person name="Girlanda M."/>
            <person name="Hayes R."/>
            <person name="Keri Z."/>
            <person name="LaButti K."/>
            <person name="Lipzen A."/>
            <person name="Lombard V."/>
            <person name="Magnuson J."/>
            <person name="Maillard F."/>
            <person name="Morin E."/>
            <person name="Murat C."/>
            <person name="Nolan M."/>
            <person name="Ohm R."/>
            <person name="Pangilinan J."/>
            <person name="Pereira M."/>
            <person name="Perotto S."/>
            <person name="Peter M."/>
            <person name="Riley R."/>
            <person name="Sitrit Y."/>
            <person name="Stielow B."/>
            <person name="Szollosi G."/>
            <person name="Zifcakova L."/>
            <person name="Stursova M."/>
            <person name="Spatafora J.W."/>
            <person name="Tedersoo L."/>
            <person name="Vaario L.-M."/>
            <person name="Yamada A."/>
            <person name="Yan M."/>
            <person name="Wang P."/>
            <person name="Xu J."/>
            <person name="Bruns T."/>
            <person name="Baldrian P."/>
            <person name="Vilgalys R."/>
            <person name="Henrissat B."/>
            <person name="Grigoriev I.V."/>
            <person name="Hibbett D."/>
            <person name="Nagy L.G."/>
            <person name="Martin F.M."/>
        </authorList>
    </citation>
    <scope>NUCLEOTIDE SEQUENCE</scope>
    <source>
        <strain evidence="3">BED1</strain>
    </source>
</reference>
<dbReference type="PROSITE" id="PS51257">
    <property type="entry name" value="PROKAR_LIPOPROTEIN"/>
    <property type="match status" value="1"/>
</dbReference>
<accession>A0AAD4BJI7</accession>
<dbReference type="EMBL" id="WHUW01000045">
    <property type="protein sequence ID" value="KAF8431932.1"/>
    <property type="molecule type" value="Genomic_DNA"/>
</dbReference>
<dbReference type="PANTHER" id="PTHR47667:SF1">
    <property type="entry name" value="REGULATOR OF TY1 TRANSPOSITION PROTEIN 107"/>
    <property type="match status" value="1"/>
</dbReference>
<feature type="region of interest" description="Disordered" evidence="1">
    <location>
        <begin position="448"/>
        <end position="469"/>
    </location>
</feature>
<dbReference type="CDD" id="cd18432">
    <property type="entry name" value="BRCT_PAXIP1_rpt6_like"/>
    <property type="match status" value="1"/>
</dbReference>
<dbReference type="Pfam" id="PF16770">
    <property type="entry name" value="RTT107_BRCT_5"/>
    <property type="match status" value="1"/>
</dbReference>
<dbReference type="Gene3D" id="3.40.50.10190">
    <property type="entry name" value="BRCT domain"/>
    <property type="match status" value="4"/>
</dbReference>
<dbReference type="PROSITE" id="PS50172">
    <property type="entry name" value="BRCT"/>
    <property type="match status" value="3"/>
</dbReference>
<feature type="region of interest" description="Disordered" evidence="1">
    <location>
        <begin position="923"/>
        <end position="1026"/>
    </location>
</feature>
<feature type="compositionally biased region" description="Acidic residues" evidence="1">
    <location>
        <begin position="871"/>
        <end position="880"/>
    </location>
</feature>
<feature type="compositionally biased region" description="Basic and acidic residues" evidence="1">
    <location>
        <begin position="723"/>
        <end position="732"/>
    </location>
</feature>
<feature type="domain" description="BRCT" evidence="2">
    <location>
        <begin position="1045"/>
        <end position="1112"/>
    </location>
</feature>
<dbReference type="SUPFAM" id="SSF52113">
    <property type="entry name" value="BRCT domain"/>
    <property type="match status" value="3"/>
</dbReference>
<feature type="compositionally biased region" description="Basic and acidic residues" evidence="1">
    <location>
        <begin position="860"/>
        <end position="870"/>
    </location>
</feature>
<sequence length="1236" mass="133827">MGKRQPEQYYSPDPAMIFSGVVACATDLSVADLEVLSAGITALGGQWRVGLTRDVTHLFALRTGSDKYNTALHFAPQTNMCILTPHWFDDAVRLGRRIPETPYTWPDPPVLRPGVTLDVDDDPLATEGKRRRKPAADTDAEAGDGTNASNEGEHVRVWAGRRVLLSPSLELAGGSRRAIEARIQRAGGVVVPIPEDADEYLEEKAVDESDVLVTRWRSGKSYFKAARASLLIGTLSWLFSVESSGTLHSPLDSLLWYPTPRGGIPDLIDREISITNYTGAARDYLKRLITLVGAKFTPSMSQSNKVLIAGFQPSPKTTRALSWSIPVINHTWLEDCFVEWRALTVGLERYILYPPGVDFGKILMTSKDGPPCSQSIPTQGLSGGGVPGGRGIGIIDVEQEETRDAEYRARSRRGSFGLPPPREAFANATTDGISMVMSDVDVLTESRVRPRSRAGSVKKTPSSTRVKHSISTPMTVSATGAFIDHVVELPADDGDEVGTRRTSENGKQRVRVTAVNPRAKPRTAPGTSSTGLFSTAGEVEGPVRTSGGRSKEGHEKDKEKGMENSNMGKRVTRPTKEADDEDIPQPAHPPKPRLRLVQPRSDVQTDDEVEKQALTEMSGPRRRATKTLAIRSDVDSHSDGSGGEESEGSAPPRRPTGAGLATPVKSGMKPRPKSTSQSRPRSVLGGESGDEVVPVAAESGIATKTVKRQEKLAQSGRNGSIVTKEKAREKPSAGKGSKKVTARPRSLTRSLSPTLPDTKNSRIPKRRLSVVVPSVPKDYFSSPSMLDAPGDREIRKKGTDAGATSGTTRKQLMPAASMHAVAAEASTSMNKRGKPSPAKVTVLLTASGKSKAKAKPKPGASKETDKTRVDDGEDMVEEGDNATSMIVDTPVTSTSRGGPRRSAANKATTRLRDIMPDVVSFEKEQKQAKRRRSMGGESVASARGEEEAREERDGKRRKVAVVEDEEEEEAEVEDVVLAPPVKAKPKPIHGKGKAKAMTVSSDEEVVDISTKNKPSRSQDKKGARGRGKESLAAIRLITTGVSLSDDVIKRLTNLGVQMTTKPLDCTHLIAKGIVRTEKFLCATSVSPYILTEEWANASAKSGKLLPEDDYFLSDAAAEKKWAFKFANAMARAKRPEGGSNLFKQMTFYVTPKVSVDAKLLKNVISAGGGQVQTSTTPTVRILKGKANRYVVSCQEDKAIWRPLVQEGFKIYSPELVLRGALRQEIEWEREECLVTG</sequence>
<comment type="caution">
    <text evidence="3">The sequence shown here is derived from an EMBL/GenBank/DDBJ whole genome shotgun (WGS) entry which is preliminary data.</text>
</comment>
<evidence type="ECO:0000259" key="2">
    <source>
        <dbReference type="PROSITE" id="PS50172"/>
    </source>
</evidence>
<dbReference type="InterPro" id="IPR001357">
    <property type="entry name" value="BRCT_dom"/>
</dbReference>
<feature type="compositionally biased region" description="Low complexity" evidence="1">
    <location>
        <begin position="815"/>
        <end position="825"/>
    </location>
</feature>
<organism evidence="3 4">
    <name type="scientific">Boletus edulis BED1</name>
    <dbReference type="NCBI Taxonomy" id="1328754"/>
    <lineage>
        <taxon>Eukaryota</taxon>
        <taxon>Fungi</taxon>
        <taxon>Dikarya</taxon>
        <taxon>Basidiomycota</taxon>
        <taxon>Agaricomycotina</taxon>
        <taxon>Agaricomycetes</taxon>
        <taxon>Agaricomycetidae</taxon>
        <taxon>Boletales</taxon>
        <taxon>Boletineae</taxon>
        <taxon>Boletaceae</taxon>
        <taxon>Boletoideae</taxon>
        <taxon>Boletus</taxon>
    </lineage>
</organism>
<feature type="compositionally biased region" description="Polar residues" evidence="1">
    <location>
        <begin position="459"/>
        <end position="469"/>
    </location>
</feature>
<dbReference type="CDD" id="cd17743">
    <property type="entry name" value="BRCT_BRC1_like_rpt5"/>
    <property type="match status" value="1"/>
</dbReference>
<keyword evidence="4" id="KW-1185">Reference proteome</keyword>
<feature type="compositionally biased region" description="Basic and acidic residues" evidence="1">
    <location>
        <begin position="549"/>
        <end position="562"/>
    </location>
</feature>
<dbReference type="Pfam" id="PF12738">
    <property type="entry name" value="PTCB-BRCT"/>
    <property type="match status" value="1"/>
</dbReference>
<dbReference type="SMART" id="SM00292">
    <property type="entry name" value="BRCT"/>
    <property type="match status" value="5"/>
</dbReference>
<feature type="region of interest" description="Disordered" evidence="1">
    <location>
        <begin position="492"/>
        <end position="881"/>
    </location>
</feature>
<dbReference type="InterPro" id="IPR053036">
    <property type="entry name" value="CellCycle_DNARepair_Reg"/>
</dbReference>
<evidence type="ECO:0000313" key="4">
    <source>
        <dbReference type="Proteomes" id="UP001194468"/>
    </source>
</evidence>
<dbReference type="GO" id="GO:0006302">
    <property type="term" value="P:double-strand break repair"/>
    <property type="evidence" value="ECO:0007669"/>
    <property type="project" value="TreeGrafter"/>
</dbReference>
<name>A0AAD4BJI7_BOLED</name>
<dbReference type="InterPro" id="IPR036420">
    <property type="entry name" value="BRCT_dom_sf"/>
</dbReference>
<feature type="compositionally biased region" description="Acidic residues" evidence="1">
    <location>
        <begin position="962"/>
        <end position="974"/>
    </location>
</feature>
<evidence type="ECO:0000313" key="3">
    <source>
        <dbReference type="EMBL" id="KAF8431932.1"/>
    </source>
</evidence>
<dbReference type="GO" id="GO:0005634">
    <property type="term" value="C:nucleus"/>
    <property type="evidence" value="ECO:0007669"/>
    <property type="project" value="TreeGrafter"/>
</dbReference>
<protein>
    <recommendedName>
        <fullName evidence="2">BRCT domain-containing protein</fullName>
    </recommendedName>
</protein>
<dbReference type="CDD" id="cd18436">
    <property type="entry name" value="BRCT_BRC1_like_rpt2"/>
    <property type="match status" value="1"/>
</dbReference>
<evidence type="ECO:0000256" key="1">
    <source>
        <dbReference type="SAM" id="MobiDB-lite"/>
    </source>
</evidence>
<feature type="compositionally biased region" description="Basic and acidic residues" evidence="1">
    <location>
        <begin position="497"/>
        <end position="507"/>
    </location>
</feature>
<reference evidence="3" key="2">
    <citation type="journal article" date="2020" name="Nat. Commun.">
        <title>Large-scale genome sequencing of mycorrhizal fungi provides insights into the early evolution of symbiotic traits.</title>
        <authorList>
            <person name="Miyauchi S."/>
            <person name="Kiss E."/>
            <person name="Kuo A."/>
            <person name="Drula E."/>
            <person name="Kohler A."/>
            <person name="Sanchez-Garcia M."/>
            <person name="Morin E."/>
            <person name="Andreopoulos B."/>
            <person name="Barry K.W."/>
            <person name="Bonito G."/>
            <person name="Buee M."/>
            <person name="Carver A."/>
            <person name="Chen C."/>
            <person name="Cichocki N."/>
            <person name="Clum A."/>
            <person name="Culley D."/>
            <person name="Crous P.W."/>
            <person name="Fauchery L."/>
            <person name="Girlanda M."/>
            <person name="Hayes R.D."/>
            <person name="Keri Z."/>
            <person name="LaButti K."/>
            <person name="Lipzen A."/>
            <person name="Lombard V."/>
            <person name="Magnuson J."/>
            <person name="Maillard F."/>
            <person name="Murat C."/>
            <person name="Nolan M."/>
            <person name="Ohm R.A."/>
            <person name="Pangilinan J."/>
            <person name="Pereira M.F."/>
            <person name="Perotto S."/>
            <person name="Peter M."/>
            <person name="Pfister S."/>
            <person name="Riley R."/>
            <person name="Sitrit Y."/>
            <person name="Stielow J.B."/>
            <person name="Szollosi G."/>
            <person name="Zifcakova L."/>
            <person name="Stursova M."/>
            <person name="Spatafora J.W."/>
            <person name="Tedersoo L."/>
            <person name="Vaario L.M."/>
            <person name="Yamada A."/>
            <person name="Yan M."/>
            <person name="Wang P."/>
            <person name="Xu J."/>
            <person name="Bruns T."/>
            <person name="Baldrian P."/>
            <person name="Vilgalys R."/>
            <person name="Dunand C."/>
            <person name="Henrissat B."/>
            <person name="Grigoriev I.V."/>
            <person name="Hibbett D."/>
            <person name="Nagy L.G."/>
            <person name="Martin F.M."/>
        </authorList>
    </citation>
    <scope>NUCLEOTIDE SEQUENCE</scope>
    <source>
        <strain evidence="3">BED1</strain>
    </source>
</reference>